<gene>
    <name evidence="2" type="ORF">GCM10010862_28610</name>
</gene>
<name>A0ABQ5W6K0_9HYPH</name>
<protein>
    <recommendedName>
        <fullName evidence="1">Amidohydrolase-related domain-containing protein</fullName>
    </recommendedName>
</protein>
<dbReference type="EMBL" id="BSNS01000011">
    <property type="protein sequence ID" value="GLQ55602.1"/>
    <property type="molecule type" value="Genomic_DNA"/>
</dbReference>
<dbReference type="SUPFAM" id="SSF51556">
    <property type="entry name" value="Metallo-dependent hydrolases"/>
    <property type="match status" value="1"/>
</dbReference>
<dbReference type="Pfam" id="PF04909">
    <property type="entry name" value="Amidohydro_2"/>
    <property type="match status" value="1"/>
</dbReference>
<accession>A0ABQ5W6K0</accession>
<dbReference type="InterPro" id="IPR006680">
    <property type="entry name" value="Amidohydro-rel"/>
</dbReference>
<dbReference type="Gene3D" id="3.20.20.140">
    <property type="entry name" value="Metal-dependent hydrolases"/>
    <property type="match status" value="1"/>
</dbReference>
<feature type="domain" description="Amidohydrolase-related" evidence="1">
    <location>
        <begin position="52"/>
        <end position="239"/>
    </location>
</feature>
<comment type="caution">
    <text evidence="2">The sequence shown here is derived from an EMBL/GenBank/DDBJ whole genome shotgun (WGS) entry which is preliminary data.</text>
</comment>
<evidence type="ECO:0000313" key="2">
    <source>
        <dbReference type="EMBL" id="GLQ55602.1"/>
    </source>
</evidence>
<dbReference type="Proteomes" id="UP001156691">
    <property type="component" value="Unassembled WGS sequence"/>
</dbReference>
<proteinExistence type="predicted"/>
<dbReference type="RefSeq" id="WP_284340992.1">
    <property type="nucleotide sequence ID" value="NZ_BSNS01000011.1"/>
</dbReference>
<evidence type="ECO:0000313" key="3">
    <source>
        <dbReference type="Proteomes" id="UP001156691"/>
    </source>
</evidence>
<sequence>MFDAYAHLGVPRFQTLEDYKETMRLLGIEKALVCPFDACPDLDEVHRAMSDPAGAFLGIGLPLGGNRTEVEAGLHAQLDAGFIGLRISTGEMKQWPFVLDILGERRALPFIVGQDGLREVADALLTHLVRYPDNNVISGHFSGPAAPTILDEPALAALYAHPRFSVVFSRQGIFEASLIDRWADALLDRLGWERILWGTESPVLFWRDEPAAPTRQWIERFKPSPEQREAFFGGNASRLIETHRRPVKPLSMPFDPWKDNPHRRSPFYPFGINVRSDIGGRLVHGWIAWGGETRGPLSHYIDEVLDKILPDFGR</sequence>
<organism evidence="2 3">
    <name type="scientific">Devosia nitrariae</name>
    <dbReference type="NCBI Taxonomy" id="2071872"/>
    <lineage>
        <taxon>Bacteria</taxon>
        <taxon>Pseudomonadati</taxon>
        <taxon>Pseudomonadota</taxon>
        <taxon>Alphaproteobacteria</taxon>
        <taxon>Hyphomicrobiales</taxon>
        <taxon>Devosiaceae</taxon>
        <taxon>Devosia</taxon>
    </lineage>
</organism>
<evidence type="ECO:0000259" key="1">
    <source>
        <dbReference type="Pfam" id="PF04909"/>
    </source>
</evidence>
<reference evidence="3" key="1">
    <citation type="journal article" date="2019" name="Int. J. Syst. Evol. Microbiol.">
        <title>The Global Catalogue of Microorganisms (GCM) 10K type strain sequencing project: providing services to taxonomists for standard genome sequencing and annotation.</title>
        <authorList>
            <consortium name="The Broad Institute Genomics Platform"/>
            <consortium name="The Broad Institute Genome Sequencing Center for Infectious Disease"/>
            <person name="Wu L."/>
            <person name="Ma J."/>
        </authorList>
    </citation>
    <scope>NUCLEOTIDE SEQUENCE [LARGE SCALE GENOMIC DNA]</scope>
    <source>
        <strain evidence="3">NBRC 112416</strain>
    </source>
</reference>
<keyword evidence="3" id="KW-1185">Reference proteome</keyword>
<dbReference type="InterPro" id="IPR032466">
    <property type="entry name" value="Metal_Hydrolase"/>
</dbReference>